<dbReference type="InterPro" id="IPR036709">
    <property type="entry name" value="Autotransporte_beta_dom_sf"/>
</dbReference>
<dbReference type="InterPro" id="IPR003991">
    <property type="entry name" value="Pertactin_virulence_factor"/>
</dbReference>
<gene>
    <name evidence="2" type="ORF">J3R73_004826</name>
</gene>
<dbReference type="CDD" id="cd01344">
    <property type="entry name" value="PL2_Passenger_AT"/>
    <property type="match status" value="1"/>
</dbReference>
<dbReference type="EMBL" id="JAUSVK010000001">
    <property type="protein sequence ID" value="MDQ0395034.1"/>
    <property type="molecule type" value="Genomic_DNA"/>
</dbReference>
<proteinExistence type="predicted"/>
<sequence length="1421" mass="138468">MAVTHSLRHRLILGTAMAGALLTGYGRAVAGSCTAAGGSYLCSGAAATPAGSDTPLTLDFVSPIFGASTVAGFGIDSSSTAATAITINASGASLSFTDNYNSVIKGGVDGIDAFNKTTGAAAITVSGAVTGMDGDGIHAVNDSTATDLIITTGADGPIAGTNIGIYALNDGTGATTITANGNVTGQGAYGIEAINGATASDLIITTGAAGTVTGTNAGIYALNNGTGVTTITANGVVTGTNAYGIRAVNASTGTKLTVTTGDASTVTGAAMGIYALNQGTGATIVTAGGIVTGTTSVGIYAGNTATATDLIITTDAGSDVSGTDGILAVNNGTGATTITTNGTVAGTNIGIYAFNNAAGATTTITANGTVTGKDGIEAINSGVAGDMIITTGAASTVTGTNFGIYALNRGTGATIVTAGGIVTGTASIGIYAGNSSTATDLIITTGASSDVSGTGGILALNNGTGATTITAYGAVTGTGADGIHAGNSSTATDLIITTGAGSTVSGVDGIAAVNNGTGVTTITTNGTVAGTNIGIYALNSGTGTKTTITANGTVTGKDGIEAVNSGTAGDMIITTGAASTVTGTNFGIDAVNNGTGATTITANGTVTGTGADGIYAANSSTASDLIITTGDDSAVSGVDGIVAVNNGTGSTTITTYGTVTGTNIGIYALNQGSGTTTITVNGSVSGVDGIEAKNAATAAGLIITTGAASTVTGTNIGIYALNDGTGATTITANGVVSGTNIGVYALNKGIGTTTITVNGTVSGVDGIEAKNAASAADLIITTGAASTVTGTNIGISALSEGTGVITITAKGAVTGTNIGIYALNGGVGATTITTAGVTQGGASGIDAVSSAGQAIAINNSGTVRNSSASSSALAIETAGGATVITNSGRLIGTVALGDLGSTVDNAGIWDTAGGTSTFGALTAGNGVTNEAGGTIIAADDASAAQQTTFSDVGTFTNAGILTMLDGRAGDTTTIDGNFVGTGGTVELDTVIGTDGSLSDVLVIEGDASGSTRLVVNNAGGLGGLTTANGVEVVEVTGTSTSDAFYLNAAVGAGIYDYGLYYSSLTPNADDQNWYLRSTGKLNASVQTIRPYADTLVNFAEATLGTLQQRAGNRVWPGGAPQVAVNLSSDQAMRYAAGGPVIQGAGAWGRMGGQYGAHDPRTGSSYTQSIGFLQAGYEGTAAETAAGQVTMGAYATVGTSSAEVDISHDPVTGAARAKGKINSTGYGLGADLTWLGNDGLYADAVGQFTWYDTDLSNKPDGSNSGWSSVLSLEAGKRFEMGSGWAVVPQAQLAWTHVDFSPFTDLNDTRISIGDGDSLKGRVGVRVENLTNWRNVVGPGGRLQLYGVVNLSYAFLNGTSVVVAGNTLTQQDKRLWGEVGLGGTYAWNDRWSLYGEAYYATALSSGAGDSYTITGTAGLRYRW</sequence>
<comment type="caution">
    <text evidence="2">The sequence shown here is derived from an EMBL/GenBank/DDBJ whole genome shotgun (WGS) entry which is preliminary data.</text>
</comment>
<dbReference type="PANTHER" id="PTHR35037:SF3">
    <property type="entry name" value="C-TERMINAL REGION OF AIDA-LIKE PROTEIN"/>
    <property type="match status" value="1"/>
</dbReference>
<dbReference type="SUPFAM" id="SSF103515">
    <property type="entry name" value="Autotransporter"/>
    <property type="match status" value="1"/>
</dbReference>
<dbReference type="Pfam" id="PF18883">
    <property type="entry name" value="AC_1"/>
    <property type="match status" value="1"/>
</dbReference>
<dbReference type="Pfam" id="PF03797">
    <property type="entry name" value="Autotransporter"/>
    <property type="match status" value="1"/>
</dbReference>
<dbReference type="InterPro" id="IPR005546">
    <property type="entry name" value="Autotransporte_beta"/>
</dbReference>
<accession>A0ABU0FK94</accession>
<evidence type="ECO:0000313" key="2">
    <source>
        <dbReference type="EMBL" id="MDQ0395034.1"/>
    </source>
</evidence>
<name>A0ABU0FK94_9HYPH</name>
<dbReference type="InterPro" id="IPR012332">
    <property type="entry name" value="Autotransporter_pectin_lyase_C"/>
</dbReference>
<keyword evidence="3" id="KW-1185">Reference proteome</keyword>
<evidence type="ECO:0000313" key="3">
    <source>
        <dbReference type="Proteomes" id="UP001237448"/>
    </source>
</evidence>
<dbReference type="InterPro" id="IPR006315">
    <property type="entry name" value="OM_autotransptr_brl_dom"/>
</dbReference>
<dbReference type="Proteomes" id="UP001237448">
    <property type="component" value="Unassembled WGS sequence"/>
</dbReference>
<dbReference type="Gene3D" id="2.40.128.130">
    <property type="entry name" value="Autotransporter beta-domain"/>
    <property type="match status" value="1"/>
</dbReference>
<dbReference type="SUPFAM" id="SSF51126">
    <property type="entry name" value="Pectin lyase-like"/>
    <property type="match status" value="1"/>
</dbReference>
<dbReference type="SMART" id="SM00869">
    <property type="entry name" value="Autotransporter"/>
    <property type="match status" value="1"/>
</dbReference>
<dbReference type="PANTHER" id="PTHR35037">
    <property type="entry name" value="C-TERMINAL REGION OF AIDA-LIKE PROTEIN"/>
    <property type="match status" value="1"/>
</dbReference>
<dbReference type="InterPro" id="IPR051551">
    <property type="entry name" value="Autotransporter_adhesion"/>
</dbReference>
<dbReference type="RefSeq" id="WP_307433203.1">
    <property type="nucleotide sequence ID" value="NZ_JAUSVK010000001.1"/>
</dbReference>
<dbReference type="NCBIfam" id="TIGR01414">
    <property type="entry name" value="autotrans_barl"/>
    <property type="match status" value="1"/>
</dbReference>
<dbReference type="InterPro" id="IPR011050">
    <property type="entry name" value="Pectin_lyase_fold/virulence"/>
</dbReference>
<organism evidence="2 3">
    <name type="scientific">Labrys monachus</name>
    <dbReference type="NCBI Taxonomy" id="217067"/>
    <lineage>
        <taxon>Bacteria</taxon>
        <taxon>Pseudomonadati</taxon>
        <taxon>Pseudomonadota</taxon>
        <taxon>Alphaproteobacteria</taxon>
        <taxon>Hyphomicrobiales</taxon>
        <taxon>Xanthobacteraceae</taxon>
        <taxon>Labrys</taxon>
    </lineage>
</organism>
<reference evidence="2 3" key="1">
    <citation type="submission" date="2023-07" db="EMBL/GenBank/DDBJ databases">
        <title>Genomic Encyclopedia of Type Strains, Phase IV (KMG-IV): sequencing the most valuable type-strain genomes for metagenomic binning, comparative biology and taxonomic classification.</title>
        <authorList>
            <person name="Goeker M."/>
        </authorList>
    </citation>
    <scope>NUCLEOTIDE SEQUENCE [LARGE SCALE GENOMIC DNA]</scope>
    <source>
        <strain evidence="2 3">DSM 5896</strain>
    </source>
</reference>
<dbReference type="InterPro" id="IPR043990">
    <property type="entry name" value="AC_1"/>
</dbReference>
<dbReference type="PRINTS" id="PR01484">
    <property type="entry name" value="PRTACTNFAMLY"/>
</dbReference>
<evidence type="ECO:0000259" key="1">
    <source>
        <dbReference type="PROSITE" id="PS51208"/>
    </source>
</evidence>
<protein>
    <submittedName>
        <fullName evidence="2">Outer membrane autotransporter protein</fullName>
    </submittedName>
</protein>
<feature type="domain" description="Autotransporter" evidence="1">
    <location>
        <begin position="1139"/>
        <end position="1421"/>
    </location>
</feature>
<dbReference type="Gene3D" id="2.160.20.20">
    <property type="match status" value="1"/>
</dbReference>
<dbReference type="PROSITE" id="PS51208">
    <property type="entry name" value="AUTOTRANSPORTER"/>
    <property type="match status" value="1"/>
</dbReference>